<dbReference type="AlphaFoldDB" id="A0A2J7R8F0"/>
<organism evidence="6 7">
    <name type="scientific">Cryptotermes secundus</name>
    <dbReference type="NCBI Taxonomy" id="105785"/>
    <lineage>
        <taxon>Eukaryota</taxon>
        <taxon>Metazoa</taxon>
        <taxon>Ecdysozoa</taxon>
        <taxon>Arthropoda</taxon>
        <taxon>Hexapoda</taxon>
        <taxon>Insecta</taxon>
        <taxon>Pterygota</taxon>
        <taxon>Neoptera</taxon>
        <taxon>Polyneoptera</taxon>
        <taxon>Dictyoptera</taxon>
        <taxon>Blattodea</taxon>
        <taxon>Blattoidea</taxon>
        <taxon>Termitoidae</taxon>
        <taxon>Kalotermitidae</taxon>
        <taxon>Cryptotermitinae</taxon>
        <taxon>Cryptotermes</taxon>
    </lineage>
</organism>
<evidence type="ECO:0000256" key="1">
    <source>
        <dbReference type="ARBA" id="ARBA00004613"/>
    </source>
</evidence>
<evidence type="ECO:0000259" key="5">
    <source>
        <dbReference type="Pfam" id="PF00151"/>
    </source>
</evidence>
<dbReference type="InterPro" id="IPR029058">
    <property type="entry name" value="AB_hydrolase_fold"/>
</dbReference>
<keyword evidence="7" id="KW-1185">Reference proteome</keyword>
<dbReference type="FunCoup" id="A0A2J7R8F0">
    <property type="interactions" value="7"/>
</dbReference>
<dbReference type="GO" id="GO:0016298">
    <property type="term" value="F:lipase activity"/>
    <property type="evidence" value="ECO:0007669"/>
    <property type="project" value="InterPro"/>
</dbReference>
<evidence type="ECO:0000313" key="6">
    <source>
        <dbReference type="EMBL" id="PNF37111.1"/>
    </source>
</evidence>
<dbReference type="InterPro" id="IPR000734">
    <property type="entry name" value="TAG_lipase"/>
</dbReference>
<dbReference type="Proteomes" id="UP000235965">
    <property type="component" value="Unassembled WGS sequence"/>
</dbReference>
<feature type="domain" description="Lipase" evidence="5">
    <location>
        <begin position="192"/>
        <end position="398"/>
    </location>
</feature>
<comment type="similarity">
    <text evidence="2 4">Belongs to the AB hydrolase superfamily. Lipase family.</text>
</comment>
<dbReference type="Pfam" id="PF00151">
    <property type="entry name" value="Lipase"/>
    <property type="match status" value="1"/>
</dbReference>
<dbReference type="SUPFAM" id="SSF53474">
    <property type="entry name" value="alpha/beta-Hydrolases"/>
    <property type="match status" value="1"/>
</dbReference>
<dbReference type="InterPro" id="IPR033906">
    <property type="entry name" value="Lipase_N"/>
</dbReference>
<protein>
    <recommendedName>
        <fullName evidence="5">Lipase domain-containing protein</fullName>
    </recommendedName>
</protein>
<dbReference type="GO" id="GO:0016042">
    <property type="term" value="P:lipid catabolic process"/>
    <property type="evidence" value="ECO:0007669"/>
    <property type="project" value="TreeGrafter"/>
</dbReference>
<dbReference type="Gene3D" id="3.40.50.1820">
    <property type="entry name" value="alpha/beta hydrolase"/>
    <property type="match status" value="1"/>
</dbReference>
<sequence>MERVTSAHRQSVPLCSTVADERQQTDFLLSPSMPTAFGNVKSRRTLQAPNCKLKQVRLLVSTWHLQTQGPFPALRLCFTCLVQTRREVTIPGLKYKGEGGYDGLGKLFIWNSGEELVEKTELGRTRKKWEDNTASRGTTISFLPADIHQPEGVHYFAGIPWMMIPGDEGVSHLAIFAETSPPVTRDARDIADDVIFNLYTNSRGASTPYTLRVNDTENLRKSGFDPTIPTKILVHGFAGDGDSANIINSKDAYLAKGNYNIIGVDWSVLCPSPNYIAAARNAVLTGELTAQLVEFLVAEAGARLQDVHIIGHSLGAQVAGFAGNSTITGKVARITGLDAAYPLFGNAEPAGRLDAGDAILVDTIHTCGGSVGFREPYGHVDFFPNGGDSPQPGCDGEITGEYMLRCVDTGAEAQ</sequence>
<keyword evidence="3" id="KW-0964">Secreted</keyword>
<dbReference type="InterPro" id="IPR013818">
    <property type="entry name" value="Lipase"/>
</dbReference>
<dbReference type="PRINTS" id="PR00821">
    <property type="entry name" value="TAGLIPASE"/>
</dbReference>
<gene>
    <name evidence="6" type="ORF">B7P43_G00500</name>
</gene>
<evidence type="ECO:0000313" key="7">
    <source>
        <dbReference type="Proteomes" id="UP000235965"/>
    </source>
</evidence>
<name>A0A2J7R8F0_9NEOP</name>
<accession>A0A2J7R8F0</accession>
<dbReference type="PANTHER" id="PTHR11610">
    <property type="entry name" value="LIPASE"/>
    <property type="match status" value="1"/>
</dbReference>
<dbReference type="InParanoid" id="A0A2J7R8F0"/>
<comment type="caution">
    <text evidence="6">The sequence shown here is derived from an EMBL/GenBank/DDBJ whole genome shotgun (WGS) entry which is preliminary data.</text>
</comment>
<dbReference type="EMBL" id="NEVH01006721">
    <property type="protein sequence ID" value="PNF37111.1"/>
    <property type="molecule type" value="Genomic_DNA"/>
</dbReference>
<dbReference type="GO" id="GO:0005615">
    <property type="term" value="C:extracellular space"/>
    <property type="evidence" value="ECO:0007669"/>
    <property type="project" value="TreeGrafter"/>
</dbReference>
<dbReference type="CDD" id="cd00707">
    <property type="entry name" value="Pancreat_lipase_like"/>
    <property type="match status" value="1"/>
</dbReference>
<evidence type="ECO:0000256" key="3">
    <source>
        <dbReference type="ARBA" id="ARBA00022525"/>
    </source>
</evidence>
<dbReference type="STRING" id="105785.A0A2J7R8F0"/>
<evidence type="ECO:0000256" key="4">
    <source>
        <dbReference type="RuleBase" id="RU004262"/>
    </source>
</evidence>
<evidence type="ECO:0000256" key="2">
    <source>
        <dbReference type="ARBA" id="ARBA00010701"/>
    </source>
</evidence>
<dbReference type="OrthoDB" id="199913at2759"/>
<proteinExistence type="inferred from homology"/>
<comment type="subcellular location">
    <subcellularLocation>
        <location evidence="1">Secreted</location>
    </subcellularLocation>
</comment>
<reference evidence="6 7" key="1">
    <citation type="submission" date="2017-12" db="EMBL/GenBank/DDBJ databases">
        <title>Hemimetabolous genomes reveal molecular basis of termite eusociality.</title>
        <authorList>
            <person name="Harrison M.C."/>
            <person name="Jongepier E."/>
            <person name="Robertson H.M."/>
            <person name="Arning N."/>
            <person name="Bitard-Feildel T."/>
            <person name="Chao H."/>
            <person name="Childers C.P."/>
            <person name="Dinh H."/>
            <person name="Doddapaneni H."/>
            <person name="Dugan S."/>
            <person name="Gowin J."/>
            <person name="Greiner C."/>
            <person name="Han Y."/>
            <person name="Hu H."/>
            <person name="Hughes D.S.T."/>
            <person name="Huylmans A.-K."/>
            <person name="Kemena C."/>
            <person name="Kremer L.P.M."/>
            <person name="Lee S.L."/>
            <person name="Lopez-Ezquerra A."/>
            <person name="Mallet L."/>
            <person name="Monroy-Kuhn J.M."/>
            <person name="Moser A."/>
            <person name="Murali S.C."/>
            <person name="Muzny D.M."/>
            <person name="Otani S."/>
            <person name="Piulachs M.-D."/>
            <person name="Poelchau M."/>
            <person name="Qu J."/>
            <person name="Schaub F."/>
            <person name="Wada-Katsumata A."/>
            <person name="Worley K.C."/>
            <person name="Xie Q."/>
            <person name="Ylla G."/>
            <person name="Poulsen M."/>
            <person name="Gibbs R.A."/>
            <person name="Schal C."/>
            <person name="Richards S."/>
            <person name="Belles X."/>
            <person name="Korb J."/>
            <person name="Bornberg-Bauer E."/>
        </authorList>
    </citation>
    <scope>NUCLEOTIDE SEQUENCE [LARGE SCALE GENOMIC DNA]</scope>
    <source>
        <tissue evidence="6">Whole body</tissue>
    </source>
</reference>